<reference evidence="6 7" key="1">
    <citation type="submission" date="2018-08" db="EMBL/GenBank/DDBJ databases">
        <title>Aphanomyces genome sequencing and annotation.</title>
        <authorList>
            <person name="Minardi D."/>
            <person name="Oidtmann B."/>
            <person name="Van Der Giezen M."/>
            <person name="Studholme D.J."/>
        </authorList>
    </citation>
    <scope>NUCLEOTIDE SEQUENCE [LARGE SCALE GENOMIC DNA]</scope>
    <source>
        <strain evidence="6 7">Kv</strain>
    </source>
</reference>
<dbReference type="PANTHER" id="PTHR21242:SF0">
    <property type="entry name" value="TRANSCRIPTION INITIATION FACTOR TFIID SUBUNIT 10"/>
    <property type="match status" value="1"/>
</dbReference>
<dbReference type="CDD" id="cd07982">
    <property type="entry name" value="HFD_TAF10"/>
    <property type="match status" value="1"/>
</dbReference>
<keyword evidence="3" id="KW-0804">Transcription</keyword>
<dbReference type="Proteomes" id="UP000265427">
    <property type="component" value="Unassembled WGS sequence"/>
</dbReference>
<dbReference type="GO" id="GO:0006367">
    <property type="term" value="P:transcription initiation at RNA polymerase II promoter"/>
    <property type="evidence" value="ECO:0007669"/>
    <property type="project" value="TreeGrafter"/>
</dbReference>
<sequence length="130" mass="14255">MEDGQLHEFLDAVGQRYTPAIPDEVIAYYLESVGFTTDDPRIIRMVALVAQKFVLDVAHDAKLFHQHRMNGHTGSVLSDKVSLTMEDLAASLREYGVNLSKPEYFCDSASTLQSVGSAPSATAVKPPTKK</sequence>
<keyword evidence="4" id="KW-0539">Nucleus</keyword>
<dbReference type="AlphaFoldDB" id="A0A397A7F0"/>
<gene>
    <name evidence="6" type="ORF">DYB36_009036</name>
</gene>
<evidence type="ECO:0000256" key="3">
    <source>
        <dbReference type="ARBA" id="ARBA00023163"/>
    </source>
</evidence>
<dbReference type="GO" id="GO:0016251">
    <property type="term" value="F:RNA polymerase II general transcription initiation factor activity"/>
    <property type="evidence" value="ECO:0007669"/>
    <property type="project" value="TreeGrafter"/>
</dbReference>
<keyword evidence="2" id="KW-0805">Transcription regulation</keyword>
<evidence type="ECO:0000256" key="4">
    <source>
        <dbReference type="ARBA" id="ARBA00023242"/>
    </source>
</evidence>
<evidence type="ECO:0000313" key="6">
    <source>
        <dbReference type="EMBL" id="RHY01649.1"/>
    </source>
</evidence>
<evidence type="ECO:0000256" key="5">
    <source>
        <dbReference type="ARBA" id="ARBA00025730"/>
    </source>
</evidence>
<evidence type="ECO:0000313" key="7">
    <source>
        <dbReference type="Proteomes" id="UP000265427"/>
    </source>
</evidence>
<dbReference type="InterPro" id="IPR003923">
    <property type="entry name" value="TAF10"/>
</dbReference>
<evidence type="ECO:0000256" key="2">
    <source>
        <dbReference type="ARBA" id="ARBA00023015"/>
    </source>
</evidence>
<dbReference type="Pfam" id="PF03540">
    <property type="entry name" value="TAF10"/>
    <property type="match status" value="1"/>
</dbReference>
<evidence type="ECO:0008006" key="8">
    <source>
        <dbReference type="Google" id="ProtNLM"/>
    </source>
</evidence>
<dbReference type="PANTHER" id="PTHR21242">
    <property type="entry name" value="TRANSCRIPTION INITIATION FACTOR TFIID SUBUNIT 10"/>
    <property type="match status" value="1"/>
</dbReference>
<dbReference type="EMBL" id="QUSZ01007755">
    <property type="protein sequence ID" value="RHY01649.1"/>
    <property type="molecule type" value="Genomic_DNA"/>
</dbReference>
<dbReference type="GO" id="GO:0000124">
    <property type="term" value="C:SAGA complex"/>
    <property type="evidence" value="ECO:0007669"/>
    <property type="project" value="TreeGrafter"/>
</dbReference>
<evidence type="ECO:0000256" key="1">
    <source>
        <dbReference type="ARBA" id="ARBA00004123"/>
    </source>
</evidence>
<dbReference type="PRINTS" id="PR01443">
    <property type="entry name" value="TFIID30KDSUB"/>
</dbReference>
<dbReference type="GO" id="GO:0005669">
    <property type="term" value="C:transcription factor TFIID complex"/>
    <property type="evidence" value="ECO:0007669"/>
    <property type="project" value="TreeGrafter"/>
</dbReference>
<dbReference type="GO" id="GO:1990841">
    <property type="term" value="F:promoter-specific chromatin binding"/>
    <property type="evidence" value="ECO:0007669"/>
    <property type="project" value="TreeGrafter"/>
</dbReference>
<comment type="subcellular location">
    <subcellularLocation>
        <location evidence="1">Nucleus</location>
    </subcellularLocation>
</comment>
<comment type="caution">
    <text evidence="6">The sequence shown here is derived from an EMBL/GenBank/DDBJ whole genome shotgun (WGS) entry which is preliminary data.</text>
</comment>
<name>A0A397A7F0_APHAT</name>
<protein>
    <recommendedName>
        <fullName evidence="8">Transcription initiation factor TFIID subunit 10</fullName>
    </recommendedName>
</protein>
<comment type="similarity">
    <text evidence="5">Belongs to the TAF10 family.</text>
</comment>
<organism evidence="6 7">
    <name type="scientific">Aphanomyces astaci</name>
    <name type="common">Crayfish plague agent</name>
    <dbReference type="NCBI Taxonomy" id="112090"/>
    <lineage>
        <taxon>Eukaryota</taxon>
        <taxon>Sar</taxon>
        <taxon>Stramenopiles</taxon>
        <taxon>Oomycota</taxon>
        <taxon>Saprolegniomycetes</taxon>
        <taxon>Saprolegniales</taxon>
        <taxon>Verrucalvaceae</taxon>
        <taxon>Aphanomyces</taxon>
    </lineage>
</organism>
<proteinExistence type="inferred from homology"/>
<dbReference type="VEuPathDB" id="FungiDB:H257_13611"/>
<accession>A0A397A7F0</accession>